<organism evidence="2 3">
    <name type="scientific">Pseudolysobacter antarcticus</name>
    <dbReference type="NCBI Taxonomy" id="2511995"/>
    <lineage>
        <taxon>Bacteria</taxon>
        <taxon>Pseudomonadati</taxon>
        <taxon>Pseudomonadota</taxon>
        <taxon>Gammaproteobacteria</taxon>
        <taxon>Lysobacterales</taxon>
        <taxon>Rhodanobacteraceae</taxon>
        <taxon>Pseudolysobacter</taxon>
    </lineage>
</organism>
<feature type="signal peptide" evidence="1">
    <location>
        <begin position="1"/>
        <end position="26"/>
    </location>
</feature>
<keyword evidence="1" id="KW-0732">Signal</keyword>
<gene>
    <name evidence="2" type="ORF">ELE36_16320</name>
</gene>
<reference evidence="2 3" key="1">
    <citation type="submission" date="2019-01" db="EMBL/GenBank/DDBJ databases">
        <title>Pseudolysobacter antarctica gen. nov., sp. nov., isolated from Fildes Peninsula, Antarctica.</title>
        <authorList>
            <person name="Wei Z."/>
            <person name="Peng F."/>
        </authorList>
    </citation>
    <scope>NUCLEOTIDE SEQUENCE [LARGE SCALE GENOMIC DNA]</scope>
    <source>
        <strain evidence="2 3">AQ6-296</strain>
    </source>
</reference>
<proteinExistence type="predicted"/>
<protein>
    <recommendedName>
        <fullName evidence="4">Cell surface protein</fullName>
    </recommendedName>
</protein>
<dbReference type="Proteomes" id="UP000291562">
    <property type="component" value="Chromosome"/>
</dbReference>
<dbReference type="RefSeq" id="WP_129835148.1">
    <property type="nucleotide sequence ID" value="NZ_CP035704.1"/>
</dbReference>
<evidence type="ECO:0000313" key="2">
    <source>
        <dbReference type="EMBL" id="QBB71793.1"/>
    </source>
</evidence>
<feature type="chain" id="PRO_5019218325" description="Cell surface protein" evidence="1">
    <location>
        <begin position="27"/>
        <end position="323"/>
    </location>
</feature>
<evidence type="ECO:0000256" key="1">
    <source>
        <dbReference type="SAM" id="SignalP"/>
    </source>
</evidence>
<evidence type="ECO:0008006" key="4">
    <source>
        <dbReference type="Google" id="ProtNLM"/>
    </source>
</evidence>
<accession>A0A411HMT6</accession>
<dbReference type="EMBL" id="CP035704">
    <property type="protein sequence ID" value="QBB71793.1"/>
    <property type="molecule type" value="Genomic_DNA"/>
</dbReference>
<keyword evidence="3" id="KW-1185">Reference proteome</keyword>
<dbReference type="KEGG" id="xbc:ELE36_16320"/>
<name>A0A411HMT6_9GAMM</name>
<sequence>MKRNNLTTAVIAGIAGVAGIANMAGAVNLNPDGLGQVLIYPYFTVNANNQTLLSVVNTQNAGKAVKVRFLEGYDSREVLDFNLYLSPYDVWTATVFDTGGINLRATDGSAEAAVLTPDESCTDPAIKHGAVGNPGIEQLPDGRNFAAFVNSAYAGGNDDGGPEALSRTRTGHIELIEMATVVGPTLANIKHVNGVPPGCKAVIGATGGADYLTPTGGLFGTGSIVNSLAGTLFGYNADAVDGFYTSTGNLFNQAGTIAPDLTNGDNTGGVETSYVFNNGKLITSSWTLTSGGSIDAVSSVFTADHIYNEYELNPASGSVARNG</sequence>
<dbReference type="AlphaFoldDB" id="A0A411HMT6"/>
<dbReference type="OrthoDB" id="5763254at2"/>
<evidence type="ECO:0000313" key="3">
    <source>
        <dbReference type="Proteomes" id="UP000291562"/>
    </source>
</evidence>